<evidence type="ECO:0000313" key="3">
    <source>
        <dbReference type="Proteomes" id="UP000827724"/>
    </source>
</evidence>
<dbReference type="EMBL" id="JAIWOZ010000002">
    <property type="protein sequence ID" value="KAH6608563.1"/>
    <property type="molecule type" value="Genomic_DNA"/>
</dbReference>
<keyword evidence="3" id="KW-1185">Reference proteome</keyword>
<dbReference type="AlphaFoldDB" id="A0A9P8QTN6"/>
<sequence length="574" mass="59999">MRKYTTSKQEPLESNVRGPRIHLSALGAFDLVAISAWPNVSGVGGIFAGFQLHGVFAVLGVLDVALVGRRLVGGKDVAAGVAFLCAHVNDLVGRHHLVDQRPPEPPAQLRHDDVAVAQQVDVEVDVGDGLAGNVDLRDMGRQEADNLGHGRDLERGANHNDQVHLVPVVFREAAGEFVGQGFAEKGNVGLHDARAGDVVVRVLVRAVVARPAPPLLLGAGGPLPLRGGAAGGLERREAPGALGDLAGPDVREDVLAPDLVAALDAAGGAERAVVNVLGVVGEELAALVEHGQELVGGRVPLGGRDDVLGDRVEDGRVLLEHVNVEDLLRVAQAQVLQLGVQAGPLGSEVGDAQGGGDAGAGDDDDVAALFDEADGIVHRVVARQLGPLGQLPRDGQREEAEVGIVGLAVEKGGRPDAESAEELLGAVATGIDGALAEDGRALFTQFATQPAGLLWRASVWSCGIHSTVVRQFLQRILKQRIRLPRVAHVCDPLLELGKRDVDGGLLDLLDCGIVRQAVEGICVRLAALRKGHALFACGRPLHLGLPIVVSTLSAASLRVKDLVRWASLGRKKRE</sequence>
<keyword evidence="1" id="KW-0472">Membrane</keyword>
<evidence type="ECO:0000313" key="2">
    <source>
        <dbReference type="EMBL" id="KAH6608563.1"/>
    </source>
</evidence>
<organism evidence="2 3">
    <name type="scientific">Trichoderma cornu-damae</name>
    <dbReference type="NCBI Taxonomy" id="654480"/>
    <lineage>
        <taxon>Eukaryota</taxon>
        <taxon>Fungi</taxon>
        <taxon>Dikarya</taxon>
        <taxon>Ascomycota</taxon>
        <taxon>Pezizomycotina</taxon>
        <taxon>Sordariomycetes</taxon>
        <taxon>Hypocreomycetidae</taxon>
        <taxon>Hypocreales</taxon>
        <taxon>Hypocreaceae</taxon>
        <taxon>Trichoderma</taxon>
    </lineage>
</organism>
<keyword evidence="1" id="KW-1133">Transmembrane helix</keyword>
<gene>
    <name evidence="2" type="ORF">Trco_001909</name>
</gene>
<feature type="transmembrane region" description="Helical" evidence="1">
    <location>
        <begin position="46"/>
        <end position="66"/>
    </location>
</feature>
<proteinExistence type="predicted"/>
<name>A0A9P8QTN6_9HYPO</name>
<comment type="caution">
    <text evidence="2">The sequence shown here is derived from an EMBL/GenBank/DDBJ whole genome shotgun (WGS) entry which is preliminary data.</text>
</comment>
<evidence type="ECO:0000256" key="1">
    <source>
        <dbReference type="SAM" id="Phobius"/>
    </source>
</evidence>
<reference evidence="2" key="1">
    <citation type="submission" date="2021-08" db="EMBL/GenBank/DDBJ databases">
        <title>Chromosome-Level Trichoderma cornu-damae using Hi-C Data.</title>
        <authorList>
            <person name="Kim C.S."/>
        </authorList>
    </citation>
    <scope>NUCLEOTIDE SEQUENCE</scope>
    <source>
        <strain evidence="2">KA19-0412C</strain>
    </source>
</reference>
<keyword evidence="1" id="KW-0812">Transmembrane</keyword>
<accession>A0A9P8QTN6</accession>
<dbReference type="Proteomes" id="UP000827724">
    <property type="component" value="Unassembled WGS sequence"/>
</dbReference>
<protein>
    <submittedName>
        <fullName evidence="2">Uncharacterized protein</fullName>
    </submittedName>
</protein>